<keyword evidence="1" id="KW-0812">Transmembrane</keyword>
<dbReference type="InterPro" id="IPR018037">
    <property type="entry name" value="FixH_proteobacterial"/>
</dbReference>
<dbReference type="InterPro" id="IPR008620">
    <property type="entry name" value="FixH"/>
</dbReference>
<evidence type="ECO:0000313" key="2">
    <source>
        <dbReference type="EMBL" id="MFC3301854.1"/>
    </source>
</evidence>
<feature type="transmembrane region" description="Helical" evidence="1">
    <location>
        <begin position="15"/>
        <end position="38"/>
    </location>
</feature>
<dbReference type="Pfam" id="PF05751">
    <property type="entry name" value="FixH"/>
    <property type="match status" value="1"/>
</dbReference>
<keyword evidence="1" id="KW-0472">Membrane</keyword>
<sequence length="167" mass="18732">MMERRSGNEITGRHVLFAFIAFFAVVIVTDTIFVKLAVTSFPGEQVEKSYYQGLNFNDQLAEKKRQAAQGWRLKLVENPRAGETRRLVVRLETATGEPLADTVLTGRIVRPVTDRGLQNLDFEYQGNGLYTAEITPLDRGVWDLSLKATAEGDTEPGLEATRRMMVP</sequence>
<gene>
    <name evidence="2" type="ORF">ACFONP_03835</name>
</gene>
<dbReference type="RefSeq" id="WP_189573642.1">
    <property type="nucleotide sequence ID" value="NZ_BMXU01000001.1"/>
</dbReference>
<evidence type="ECO:0000256" key="1">
    <source>
        <dbReference type="SAM" id="Phobius"/>
    </source>
</evidence>
<dbReference type="Proteomes" id="UP001595607">
    <property type="component" value="Unassembled WGS sequence"/>
</dbReference>
<organism evidence="2 3">
    <name type="scientific">Parvularcula lutaonensis</name>
    <dbReference type="NCBI Taxonomy" id="491923"/>
    <lineage>
        <taxon>Bacteria</taxon>
        <taxon>Pseudomonadati</taxon>
        <taxon>Pseudomonadota</taxon>
        <taxon>Alphaproteobacteria</taxon>
        <taxon>Parvularculales</taxon>
        <taxon>Parvularculaceae</taxon>
        <taxon>Parvularcula</taxon>
    </lineage>
</organism>
<evidence type="ECO:0000313" key="3">
    <source>
        <dbReference type="Proteomes" id="UP001595607"/>
    </source>
</evidence>
<reference evidence="3" key="1">
    <citation type="journal article" date="2019" name="Int. J. Syst. Evol. Microbiol.">
        <title>The Global Catalogue of Microorganisms (GCM) 10K type strain sequencing project: providing services to taxonomists for standard genome sequencing and annotation.</title>
        <authorList>
            <consortium name="The Broad Institute Genomics Platform"/>
            <consortium name="The Broad Institute Genome Sequencing Center for Infectious Disease"/>
            <person name="Wu L."/>
            <person name="Ma J."/>
        </authorList>
    </citation>
    <scope>NUCLEOTIDE SEQUENCE [LARGE SCALE GENOMIC DNA]</scope>
    <source>
        <strain evidence="3">KCTC 22245</strain>
    </source>
</reference>
<dbReference type="EMBL" id="JBHRVA010000002">
    <property type="protein sequence ID" value="MFC3301854.1"/>
    <property type="molecule type" value="Genomic_DNA"/>
</dbReference>
<protein>
    <submittedName>
        <fullName evidence="2">FixH family protein</fullName>
    </submittedName>
</protein>
<proteinExistence type="predicted"/>
<keyword evidence="3" id="KW-1185">Reference proteome</keyword>
<accession>A0ABV7M8S0</accession>
<dbReference type="PIRSF" id="PIRSF011386">
    <property type="entry name" value="FixH"/>
    <property type="match status" value="1"/>
</dbReference>
<comment type="caution">
    <text evidence="2">The sequence shown here is derived from an EMBL/GenBank/DDBJ whole genome shotgun (WGS) entry which is preliminary data.</text>
</comment>
<name>A0ABV7M8S0_9PROT</name>
<keyword evidence="1" id="KW-1133">Transmembrane helix</keyword>